<dbReference type="STRING" id="553510.B1H19_06475"/>
<evidence type="ECO:0000313" key="3">
    <source>
        <dbReference type="Proteomes" id="UP000192726"/>
    </source>
</evidence>
<evidence type="ECO:0000313" key="2">
    <source>
        <dbReference type="EMBL" id="ARF53871.1"/>
    </source>
</evidence>
<reference evidence="2 3" key="1">
    <citation type="submission" date="2017-04" db="EMBL/GenBank/DDBJ databases">
        <title>Complete Genome Sequence of Streptomyces gilvosporeus F607, a Capable Producer of Natamycin.</title>
        <authorList>
            <person name="Zong G."/>
            <person name="Zhong C."/>
            <person name="Fu J."/>
            <person name="Qin R."/>
            <person name="Cao G."/>
        </authorList>
    </citation>
    <scope>NUCLEOTIDE SEQUENCE [LARGE SCALE GENOMIC DNA]</scope>
    <source>
        <strain evidence="2 3">F607</strain>
    </source>
</reference>
<dbReference type="EMBL" id="CP020569">
    <property type="protein sequence ID" value="ARF53871.1"/>
    <property type="molecule type" value="Genomic_DNA"/>
</dbReference>
<dbReference type="InterPro" id="IPR045428">
    <property type="entry name" value="EACC1"/>
</dbReference>
<dbReference type="RefSeq" id="WP_083103658.1">
    <property type="nucleotide sequence ID" value="NZ_CP020569.1"/>
</dbReference>
<dbReference type="Pfam" id="PF19953">
    <property type="entry name" value="EACC1"/>
    <property type="match status" value="1"/>
</dbReference>
<feature type="region of interest" description="Disordered" evidence="1">
    <location>
        <begin position="114"/>
        <end position="152"/>
    </location>
</feature>
<proteinExistence type="predicted"/>
<dbReference type="OrthoDB" id="4309062at2"/>
<keyword evidence="3" id="KW-1185">Reference proteome</keyword>
<dbReference type="KEGG" id="sgv:B1H19_06475"/>
<gene>
    <name evidence="2" type="ORF">B1H19_06475</name>
</gene>
<dbReference type="Proteomes" id="UP000192726">
    <property type="component" value="Chromosome"/>
</dbReference>
<feature type="compositionally biased region" description="Acidic residues" evidence="1">
    <location>
        <begin position="133"/>
        <end position="142"/>
    </location>
</feature>
<protein>
    <submittedName>
        <fullName evidence="2">Uncharacterized protein</fullName>
    </submittedName>
</protein>
<accession>A0A1V0TLR7</accession>
<organism evidence="2 3">
    <name type="scientific">Streptomyces gilvosporeus</name>
    <dbReference type="NCBI Taxonomy" id="553510"/>
    <lineage>
        <taxon>Bacteria</taxon>
        <taxon>Bacillati</taxon>
        <taxon>Actinomycetota</taxon>
        <taxon>Actinomycetes</taxon>
        <taxon>Kitasatosporales</taxon>
        <taxon>Streptomycetaceae</taxon>
        <taxon>Streptomyces</taxon>
    </lineage>
</organism>
<evidence type="ECO:0000256" key="1">
    <source>
        <dbReference type="SAM" id="MobiDB-lite"/>
    </source>
</evidence>
<dbReference type="AlphaFoldDB" id="A0A1V0TLR7"/>
<sequence length="152" mass="15978">MQVDIAVDAQADGESDDRSLTSLYRWLGRDPEVVRHAQVSLVPRQAQPGDMGDAFEVINAVVANAIALGGLVVACATWRGSRSAAPPVRIERDGVTITVEDGSPESVHRIVAALARGDQDGDEADGDGRDGDGQDGDEEAGDEGAGRDRQRS</sequence>
<name>A0A1V0TLR7_9ACTN</name>